<evidence type="ECO:0000256" key="2">
    <source>
        <dbReference type="ARBA" id="ARBA00002901"/>
    </source>
</evidence>
<evidence type="ECO:0000256" key="1">
    <source>
        <dbReference type="ARBA" id="ARBA00001946"/>
    </source>
</evidence>
<dbReference type="InterPro" id="IPR005110">
    <property type="entry name" value="MoeA_linker/N"/>
</dbReference>
<dbReference type="CDD" id="cd00887">
    <property type="entry name" value="MoeA"/>
    <property type="match status" value="1"/>
</dbReference>
<dbReference type="Pfam" id="PF00994">
    <property type="entry name" value="MoCF_biosynth"/>
    <property type="match status" value="1"/>
</dbReference>
<organism evidence="13 14">
    <name type="scientific">Paenalcaligenes hominis</name>
    <dbReference type="NCBI Taxonomy" id="643674"/>
    <lineage>
        <taxon>Bacteria</taxon>
        <taxon>Pseudomonadati</taxon>
        <taxon>Pseudomonadota</taxon>
        <taxon>Betaproteobacteria</taxon>
        <taxon>Burkholderiales</taxon>
        <taxon>Alcaligenaceae</taxon>
        <taxon>Paenalcaligenes</taxon>
    </lineage>
</organism>
<dbReference type="PANTHER" id="PTHR10192:SF5">
    <property type="entry name" value="GEPHYRIN"/>
    <property type="match status" value="1"/>
</dbReference>
<dbReference type="NCBIfam" id="NF045515">
    <property type="entry name" value="Glp_gephyrin"/>
    <property type="match status" value="1"/>
</dbReference>
<dbReference type="InterPro" id="IPR001453">
    <property type="entry name" value="MoaB/Mog_dom"/>
</dbReference>
<dbReference type="KEGG" id="phn:PAEH1_11040"/>
<evidence type="ECO:0000256" key="5">
    <source>
        <dbReference type="ARBA" id="ARBA00022505"/>
    </source>
</evidence>
<evidence type="ECO:0000256" key="11">
    <source>
        <dbReference type="RuleBase" id="RU365090"/>
    </source>
</evidence>
<dbReference type="InterPro" id="IPR008284">
    <property type="entry name" value="MoCF_biosynth_CS"/>
</dbReference>
<dbReference type="InterPro" id="IPR036425">
    <property type="entry name" value="MoaB/Mog-like_dom_sf"/>
</dbReference>
<dbReference type="Pfam" id="PF03453">
    <property type="entry name" value="MoeA_N"/>
    <property type="match status" value="1"/>
</dbReference>
<comment type="cofactor">
    <cofactor evidence="1 11">
        <name>Mg(2+)</name>
        <dbReference type="ChEBI" id="CHEBI:18420"/>
    </cofactor>
</comment>
<comment type="similarity">
    <text evidence="4 11">Belongs to the MoeA family.</text>
</comment>
<dbReference type="EC" id="2.10.1.1" evidence="11"/>
<evidence type="ECO:0000256" key="8">
    <source>
        <dbReference type="ARBA" id="ARBA00022842"/>
    </source>
</evidence>
<protein>
    <recommendedName>
        <fullName evidence="11">Molybdopterin molybdenumtransferase</fullName>
        <ecNumber evidence="11">2.10.1.1</ecNumber>
    </recommendedName>
</protein>
<evidence type="ECO:0000256" key="9">
    <source>
        <dbReference type="ARBA" id="ARBA00023150"/>
    </source>
</evidence>
<comment type="function">
    <text evidence="2 11">Catalyzes the insertion of molybdate into adenylated molybdopterin with the concomitant release of AMP.</text>
</comment>
<evidence type="ECO:0000313" key="13">
    <source>
        <dbReference type="EMBL" id="AQS51945.1"/>
    </source>
</evidence>
<keyword evidence="7 11" id="KW-0479">Metal-binding</keyword>
<dbReference type="GO" id="GO:0046872">
    <property type="term" value="F:metal ion binding"/>
    <property type="evidence" value="ECO:0007669"/>
    <property type="project" value="UniProtKB-UniRule"/>
</dbReference>
<dbReference type="SUPFAM" id="SSF53218">
    <property type="entry name" value="Molybdenum cofactor biosynthesis proteins"/>
    <property type="match status" value="1"/>
</dbReference>
<evidence type="ECO:0000256" key="4">
    <source>
        <dbReference type="ARBA" id="ARBA00010763"/>
    </source>
</evidence>
<dbReference type="OrthoDB" id="9804758at2"/>
<keyword evidence="9 11" id="KW-0501">Molybdenum cofactor biosynthesis</keyword>
<dbReference type="STRING" id="643674.PAEH1_11040"/>
<dbReference type="InterPro" id="IPR036688">
    <property type="entry name" value="MoeA_C_domain_IV_sf"/>
</dbReference>
<sequence length="401" mass="43361">MLDFDTAQDRLIQAAVRPTRTERIPVHAALGRILADTVQATIDIPPADNSAMDGYAIRFADYAEGISLPIQQRCYAGDIPQPLEAGKAIRLFTGSLMPAGADTVVIQENCTEADDQVQIHTPPTQGLNVRYRGEDMSQGKTVILKGKTINSGHIAMLASQGITEVDVYPIPKIGILTTGDELTEPGQPLKEGQIYNSNAPMLAAMVQQLNASVHLVLHAKDTLPTIQAALTQLSQECDLVLTVGGVSVGDKDLVKPAIEQLGGEMNLWKVRMKPGKPVALAHIGQTPIVGLPGNPVSSFAVFTLMVSPMIRILQGRRHAMPRVLYGKLDSDTVFHGWREEFIRVQARPDADGFLYLTPHAQQGSAIISSLGWSTGLARIPAEQHVGLGATVAYYDLKHWGY</sequence>
<comment type="pathway">
    <text evidence="3 11">Cofactor biosynthesis; molybdopterin biosynthesis.</text>
</comment>
<dbReference type="GO" id="GO:0005829">
    <property type="term" value="C:cytosol"/>
    <property type="evidence" value="ECO:0007669"/>
    <property type="project" value="TreeGrafter"/>
</dbReference>
<keyword evidence="8 11" id="KW-0460">Magnesium</keyword>
<dbReference type="FunFam" id="3.40.980.10:FF:000004">
    <property type="entry name" value="Molybdopterin molybdenumtransferase"/>
    <property type="match status" value="1"/>
</dbReference>
<dbReference type="SUPFAM" id="SSF63882">
    <property type="entry name" value="MoeA N-terminal region -like"/>
    <property type="match status" value="1"/>
</dbReference>
<dbReference type="EMBL" id="CP019697">
    <property type="protein sequence ID" value="AQS51945.1"/>
    <property type="molecule type" value="Genomic_DNA"/>
</dbReference>
<name>A0A1U9K1L9_9BURK</name>
<dbReference type="UniPathway" id="UPA00344"/>
<dbReference type="PANTHER" id="PTHR10192">
    <property type="entry name" value="MOLYBDOPTERIN BIOSYNTHESIS PROTEIN"/>
    <property type="match status" value="1"/>
</dbReference>
<proteinExistence type="inferred from homology"/>
<dbReference type="Gene3D" id="3.90.105.10">
    <property type="entry name" value="Molybdopterin biosynthesis moea protein, domain 2"/>
    <property type="match status" value="1"/>
</dbReference>
<feature type="domain" description="MoaB/Mog" evidence="12">
    <location>
        <begin position="174"/>
        <end position="312"/>
    </location>
</feature>
<accession>A0A1U9K1L9</accession>
<dbReference type="Pfam" id="PF03454">
    <property type="entry name" value="MoeA_C"/>
    <property type="match status" value="1"/>
</dbReference>
<dbReference type="NCBIfam" id="TIGR00177">
    <property type="entry name" value="molyb_syn"/>
    <property type="match status" value="1"/>
</dbReference>
<comment type="catalytic activity">
    <reaction evidence="10">
        <text>adenylyl-molybdopterin + molybdate = Mo-molybdopterin + AMP + H(+)</text>
        <dbReference type="Rhea" id="RHEA:35047"/>
        <dbReference type="ChEBI" id="CHEBI:15378"/>
        <dbReference type="ChEBI" id="CHEBI:36264"/>
        <dbReference type="ChEBI" id="CHEBI:62727"/>
        <dbReference type="ChEBI" id="CHEBI:71302"/>
        <dbReference type="ChEBI" id="CHEBI:456215"/>
        <dbReference type="EC" id="2.10.1.1"/>
    </reaction>
</comment>
<dbReference type="InterPro" id="IPR036135">
    <property type="entry name" value="MoeA_linker/N_sf"/>
</dbReference>
<evidence type="ECO:0000256" key="3">
    <source>
        <dbReference type="ARBA" id="ARBA00005046"/>
    </source>
</evidence>
<dbReference type="Gene3D" id="3.40.980.10">
    <property type="entry name" value="MoaB/Mog-like domain"/>
    <property type="match status" value="1"/>
</dbReference>
<dbReference type="InterPro" id="IPR005111">
    <property type="entry name" value="MoeA_C_domain_IV"/>
</dbReference>
<dbReference type="Gene3D" id="2.40.340.10">
    <property type="entry name" value="MoeA, C-terminal, domain IV"/>
    <property type="match status" value="1"/>
</dbReference>
<evidence type="ECO:0000313" key="14">
    <source>
        <dbReference type="Proteomes" id="UP000189369"/>
    </source>
</evidence>
<dbReference type="PROSITE" id="PS01079">
    <property type="entry name" value="MOCF_BIOSYNTHESIS_2"/>
    <property type="match status" value="1"/>
</dbReference>
<evidence type="ECO:0000259" key="12">
    <source>
        <dbReference type="SMART" id="SM00852"/>
    </source>
</evidence>
<evidence type="ECO:0000256" key="10">
    <source>
        <dbReference type="ARBA" id="ARBA00047317"/>
    </source>
</evidence>
<evidence type="ECO:0000256" key="6">
    <source>
        <dbReference type="ARBA" id="ARBA00022679"/>
    </source>
</evidence>
<dbReference type="Proteomes" id="UP000189369">
    <property type="component" value="Chromosome"/>
</dbReference>
<dbReference type="GO" id="GO:0061599">
    <property type="term" value="F:molybdopterin molybdotransferase activity"/>
    <property type="evidence" value="ECO:0007669"/>
    <property type="project" value="UniProtKB-UniRule"/>
</dbReference>
<reference evidence="13 14" key="1">
    <citation type="submission" date="2017-01" db="EMBL/GenBank/DDBJ databases">
        <title>Complete Genome Sequence of Paenalcaligenes hominis, Isolated from a paraplegic Patient with neurogenic bladder.</title>
        <authorList>
            <person name="Mukhopadhyay R."/>
            <person name="Joaquin J."/>
            <person name="Hogue R."/>
            <person name="Kilaru A."/>
            <person name="Jospin G."/>
            <person name="Mars K."/>
            <person name="Eisen J.A."/>
            <person name="Chaturvedi V."/>
        </authorList>
    </citation>
    <scope>NUCLEOTIDE SEQUENCE [LARGE SCALE GENOMIC DNA]</scope>
    <source>
        <strain evidence="13 14">15S00501</strain>
    </source>
</reference>
<dbReference type="AlphaFoldDB" id="A0A1U9K1L9"/>
<dbReference type="SMART" id="SM00852">
    <property type="entry name" value="MoCF_biosynth"/>
    <property type="match status" value="1"/>
</dbReference>
<dbReference type="SUPFAM" id="SSF63867">
    <property type="entry name" value="MoeA C-terminal domain-like"/>
    <property type="match status" value="1"/>
</dbReference>
<keyword evidence="5 11" id="KW-0500">Molybdenum</keyword>
<keyword evidence="6 11" id="KW-0808">Transferase</keyword>
<evidence type="ECO:0000256" key="7">
    <source>
        <dbReference type="ARBA" id="ARBA00022723"/>
    </source>
</evidence>
<dbReference type="InterPro" id="IPR038987">
    <property type="entry name" value="MoeA-like"/>
</dbReference>
<dbReference type="Gene3D" id="2.170.190.11">
    <property type="entry name" value="Molybdopterin biosynthesis moea protein, domain 3"/>
    <property type="match status" value="1"/>
</dbReference>
<dbReference type="GO" id="GO:0006777">
    <property type="term" value="P:Mo-molybdopterin cofactor biosynthetic process"/>
    <property type="evidence" value="ECO:0007669"/>
    <property type="project" value="UniProtKB-UniRule"/>
</dbReference>
<gene>
    <name evidence="13" type="ORF">PAEH1_11040</name>
</gene>